<evidence type="ECO:0000313" key="2">
    <source>
        <dbReference type="EMBL" id="KAK0166278.1"/>
    </source>
</evidence>
<keyword evidence="3" id="KW-1185">Reference proteome</keyword>
<protein>
    <submittedName>
        <fullName evidence="2">Uncharacterized protein</fullName>
    </submittedName>
</protein>
<evidence type="ECO:0000256" key="1">
    <source>
        <dbReference type="SAM" id="MobiDB-lite"/>
    </source>
</evidence>
<dbReference type="Proteomes" id="UP001168990">
    <property type="component" value="Unassembled WGS sequence"/>
</dbReference>
<gene>
    <name evidence="2" type="ORF">PV328_004712</name>
</gene>
<reference evidence="2" key="2">
    <citation type="submission" date="2023-03" db="EMBL/GenBank/DDBJ databases">
        <authorList>
            <person name="Inwood S.N."/>
            <person name="Skelly J.G."/>
            <person name="Guhlin J."/>
            <person name="Harrop T.W.R."/>
            <person name="Goldson S.G."/>
            <person name="Dearden P.K."/>
        </authorList>
    </citation>
    <scope>NUCLEOTIDE SEQUENCE</scope>
    <source>
        <strain evidence="2">Irish</strain>
        <tissue evidence="2">Whole body</tissue>
    </source>
</reference>
<sequence>MREVTMVMKESMKQCEINSPTLKEYKIIKLEETHYSTDDAEANEGNKELRHSNTCRDVNNDDNSTPAALSSHESISQDNIENLKSKLHQVLKKRDQYKRRVESLTNGIISLRGRKMILKRKISRAKVLWEIKDNMNINYM</sequence>
<organism evidence="2 3">
    <name type="scientific">Microctonus aethiopoides</name>
    <dbReference type="NCBI Taxonomy" id="144406"/>
    <lineage>
        <taxon>Eukaryota</taxon>
        <taxon>Metazoa</taxon>
        <taxon>Ecdysozoa</taxon>
        <taxon>Arthropoda</taxon>
        <taxon>Hexapoda</taxon>
        <taxon>Insecta</taxon>
        <taxon>Pterygota</taxon>
        <taxon>Neoptera</taxon>
        <taxon>Endopterygota</taxon>
        <taxon>Hymenoptera</taxon>
        <taxon>Apocrita</taxon>
        <taxon>Ichneumonoidea</taxon>
        <taxon>Braconidae</taxon>
        <taxon>Euphorinae</taxon>
        <taxon>Microctonus</taxon>
    </lineage>
</organism>
<dbReference type="EMBL" id="JAQQBS010001422">
    <property type="protein sequence ID" value="KAK0166278.1"/>
    <property type="molecule type" value="Genomic_DNA"/>
</dbReference>
<feature type="compositionally biased region" description="Polar residues" evidence="1">
    <location>
        <begin position="55"/>
        <end position="77"/>
    </location>
</feature>
<dbReference type="AlphaFoldDB" id="A0AA39FB31"/>
<evidence type="ECO:0000313" key="3">
    <source>
        <dbReference type="Proteomes" id="UP001168990"/>
    </source>
</evidence>
<proteinExistence type="predicted"/>
<feature type="region of interest" description="Disordered" evidence="1">
    <location>
        <begin position="38"/>
        <end position="77"/>
    </location>
</feature>
<comment type="caution">
    <text evidence="2">The sequence shown here is derived from an EMBL/GenBank/DDBJ whole genome shotgun (WGS) entry which is preliminary data.</text>
</comment>
<reference evidence="2" key="1">
    <citation type="journal article" date="2023" name="bioRxiv">
        <title>Scaffold-level genome assemblies of two parasitoid biocontrol wasps reveal the parthenogenesis mechanism and an associated novel virus.</title>
        <authorList>
            <person name="Inwood S."/>
            <person name="Skelly J."/>
            <person name="Guhlin J."/>
            <person name="Harrop T."/>
            <person name="Goldson S."/>
            <person name="Dearden P."/>
        </authorList>
    </citation>
    <scope>NUCLEOTIDE SEQUENCE</scope>
    <source>
        <strain evidence="2">Irish</strain>
        <tissue evidence="2">Whole body</tissue>
    </source>
</reference>
<name>A0AA39FB31_9HYME</name>
<accession>A0AA39FB31</accession>